<protein>
    <submittedName>
        <fullName evidence="2">ABC transporter substrate-binding protein</fullName>
    </submittedName>
</protein>
<evidence type="ECO:0000259" key="1">
    <source>
        <dbReference type="Pfam" id="PF09084"/>
    </source>
</evidence>
<feature type="domain" description="SsuA/THI5-like" evidence="1">
    <location>
        <begin position="123"/>
        <end position="281"/>
    </location>
</feature>
<dbReference type="PIRSF" id="PIRSF027386">
    <property type="entry name" value="UCP027386_ABC_sbc_TM0202"/>
    <property type="match status" value="1"/>
</dbReference>
<organism evidence="2">
    <name type="scientific">Turicibacter sanguinis</name>
    <dbReference type="NCBI Taxonomy" id="154288"/>
    <lineage>
        <taxon>Bacteria</taxon>
        <taxon>Bacillati</taxon>
        <taxon>Bacillota</taxon>
        <taxon>Erysipelotrichia</taxon>
        <taxon>Erysipelotrichales</taxon>
        <taxon>Turicibacteraceae</taxon>
        <taxon>Turicibacter</taxon>
    </lineage>
</organism>
<proteinExistence type="predicted"/>
<dbReference type="RefSeq" id="WP_129821379.1">
    <property type="nucleotide sequence ID" value="NZ_RCYV01000006.1"/>
</dbReference>
<dbReference type="AlphaFoldDB" id="A0A6G2CR02"/>
<sequence>MKKFLMMVMMCLLVMVTGCSSNPKTNEIVNEEPEVLEEVEKEEHPVEEVADDIEEVSINILVPSGSTAMAMAHLASELPELDEGVKCIVEPYVQGSDPLLAAFTSETANVIVAPTNLGATLYQKGVPYQLAATIVWGNFYLISSEPMTIEELSGKTITAFGQGSTPDIVLQTVLKEKGLLDSVEIEYLNSVTDVQSMFAAGEIEIAVIAEPSLSVLKTKVENANLVADFQEEWRTLYDVTSYPQASLFVHSDLIENNPGVVESLLAQVAASVNFANESPNEMAIEANATGLETPEAIIAASVPNSHLIFKTAKEAQDEINLYLEKLYEFDSKTIGGALPDDDFYYLENDK</sequence>
<reference evidence="2" key="1">
    <citation type="journal article" date="2019" name="Nat. Med.">
        <title>A library of human gut bacterial isolates paired with longitudinal multiomics data enables mechanistic microbiome research.</title>
        <authorList>
            <person name="Poyet M."/>
            <person name="Groussin M."/>
            <person name="Gibbons S.M."/>
            <person name="Avila-Pacheco J."/>
            <person name="Jiang X."/>
            <person name="Kearney S.M."/>
            <person name="Perrotta A.R."/>
            <person name="Berdy B."/>
            <person name="Zhao S."/>
            <person name="Lieberman T.D."/>
            <person name="Swanson P.K."/>
            <person name="Smith M."/>
            <person name="Roesemann S."/>
            <person name="Alexander J.E."/>
            <person name="Rich S.A."/>
            <person name="Livny J."/>
            <person name="Vlamakis H."/>
            <person name="Clish C."/>
            <person name="Bullock K."/>
            <person name="Deik A."/>
            <person name="Scott J."/>
            <person name="Pierce K.A."/>
            <person name="Xavier R.J."/>
            <person name="Alm E.J."/>
        </authorList>
    </citation>
    <scope>NUCLEOTIDE SEQUENCE</scope>
    <source>
        <strain evidence="2">BIOML-A179</strain>
    </source>
</reference>
<dbReference type="InterPro" id="IPR027024">
    <property type="entry name" value="UCP027386_ABC_sbc_TM0202"/>
</dbReference>
<dbReference type="EMBL" id="WMQV01000031">
    <property type="protein sequence ID" value="MTL95122.1"/>
    <property type="molecule type" value="Genomic_DNA"/>
</dbReference>
<dbReference type="Pfam" id="PF09084">
    <property type="entry name" value="NMT1"/>
    <property type="match status" value="1"/>
</dbReference>
<evidence type="ECO:0000313" key="2">
    <source>
        <dbReference type="EMBL" id="MTL95122.1"/>
    </source>
</evidence>
<dbReference type="InterPro" id="IPR015168">
    <property type="entry name" value="SsuA/THI5"/>
</dbReference>
<dbReference type="PROSITE" id="PS51257">
    <property type="entry name" value="PROKAR_LIPOPROTEIN"/>
    <property type="match status" value="1"/>
</dbReference>
<accession>A0A6G2CR02</accession>
<name>A0A6G2CR02_9FIRM</name>
<dbReference type="PANTHER" id="PTHR30024">
    <property type="entry name" value="ALIPHATIC SULFONATES-BINDING PROTEIN-RELATED"/>
    <property type="match status" value="1"/>
</dbReference>
<dbReference type="SUPFAM" id="SSF53850">
    <property type="entry name" value="Periplasmic binding protein-like II"/>
    <property type="match status" value="1"/>
</dbReference>
<dbReference type="Gene3D" id="3.40.190.10">
    <property type="entry name" value="Periplasmic binding protein-like II"/>
    <property type="match status" value="2"/>
</dbReference>
<gene>
    <name evidence="2" type="ORF">GMA64_11330</name>
</gene>
<comment type="caution">
    <text evidence="2">The sequence shown here is derived from an EMBL/GenBank/DDBJ whole genome shotgun (WGS) entry which is preliminary data.</text>
</comment>
<dbReference type="PANTHER" id="PTHR30024:SF46">
    <property type="entry name" value="ABC TRANSPORTER, SUBSTRATE-BINDING LIPOPROTEIN"/>
    <property type="match status" value="1"/>
</dbReference>